<dbReference type="Gene3D" id="1.10.510.10">
    <property type="entry name" value="Transferase(Phosphotransferase) domain 1"/>
    <property type="match status" value="1"/>
</dbReference>
<evidence type="ECO:0000313" key="21">
    <source>
        <dbReference type="Proteomes" id="UP000023152"/>
    </source>
</evidence>
<evidence type="ECO:0000259" key="19">
    <source>
        <dbReference type="PROSITE" id="PS50011"/>
    </source>
</evidence>
<keyword evidence="5" id="KW-0479">Metal-binding</keyword>
<proteinExistence type="inferred from homology"/>
<evidence type="ECO:0000256" key="6">
    <source>
        <dbReference type="ARBA" id="ARBA00022737"/>
    </source>
</evidence>
<evidence type="ECO:0000256" key="2">
    <source>
        <dbReference type="ARBA" id="ARBA00012513"/>
    </source>
</evidence>
<dbReference type="Proteomes" id="UP000023152">
    <property type="component" value="Unassembled WGS sequence"/>
</dbReference>
<comment type="caution">
    <text evidence="20">The sequence shown here is derived from an EMBL/GenBank/DDBJ whole genome shotgun (WGS) entry which is preliminary data.</text>
</comment>
<evidence type="ECO:0000256" key="4">
    <source>
        <dbReference type="ARBA" id="ARBA00022679"/>
    </source>
</evidence>
<dbReference type="GO" id="GO:0005524">
    <property type="term" value="F:ATP binding"/>
    <property type="evidence" value="ECO:0007669"/>
    <property type="project" value="UniProtKB-UniRule"/>
</dbReference>
<dbReference type="SUPFAM" id="SSF56112">
    <property type="entry name" value="Protein kinase-like (PK-like)"/>
    <property type="match status" value="1"/>
</dbReference>
<evidence type="ECO:0000256" key="8">
    <source>
        <dbReference type="ARBA" id="ARBA00022777"/>
    </source>
</evidence>
<evidence type="ECO:0000256" key="11">
    <source>
        <dbReference type="ARBA" id="ARBA00024334"/>
    </source>
</evidence>
<feature type="binding site" evidence="15">
    <location>
        <begin position="535"/>
        <end position="536"/>
    </location>
    <ligand>
        <name>ATP</name>
        <dbReference type="ChEBI" id="CHEBI:30616"/>
    </ligand>
</feature>
<evidence type="ECO:0000256" key="15">
    <source>
        <dbReference type="PIRSR" id="PIRSR630616-2"/>
    </source>
</evidence>
<dbReference type="EMBL" id="ASPP01005740">
    <property type="protein sequence ID" value="ETO29983.1"/>
    <property type="molecule type" value="Genomic_DNA"/>
</dbReference>
<accession>X6NVR6</accession>
<evidence type="ECO:0000256" key="17">
    <source>
        <dbReference type="PROSITE-ProRule" id="PRU10141"/>
    </source>
</evidence>
<evidence type="ECO:0000256" key="5">
    <source>
        <dbReference type="ARBA" id="ARBA00022723"/>
    </source>
</evidence>
<dbReference type="InterPro" id="IPR000719">
    <property type="entry name" value="Prot_kinase_dom"/>
</dbReference>
<dbReference type="InterPro" id="IPR011009">
    <property type="entry name" value="Kinase-like_dom_sf"/>
</dbReference>
<gene>
    <name evidence="20" type="ORF">RFI_07140</name>
</gene>
<feature type="compositionally biased region" description="Basic and acidic residues" evidence="18">
    <location>
        <begin position="187"/>
        <end position="208"/>
    </location>
</feature>
<dbReference type="Gene3D" id="2.30.29.30">
    <property type="entry name" value="Pleckstrin-homology domain (PH domain)/Phosphotyrosine-binding domain (PTB)"/>
    <property type="match status" value="1"/>
</dbReference>
<evidence type="ECO:0000256" key="10">
    <source>
        <dbReference type="ARBA" id="ARBA00022840"/>
    </source>
</evidence>
<name>X6NVR6_RETFI</name>
<dbReference type="SMART" id="SM00220">
    <property type="entry name" value="S_TKc"/>
    <property type="match status" value="1"/>
</dbReference>
<comment type="catalytic activity">
    <reaction evidence="12">
        <text>L-threonyl-[protein] + ATP = O-phospho-L-threonyl-[protein] + ADP + H(+)</text>
        <dbReference type="Rhea" id="RHEA:46608"/>
        <dbReference type="Rhea" id="RHEA-COMP:11060"/>
        <dbReference type="Rhea" id="RHEA-COMP:11605"/>
        <dbReference type="ChEBI" id="CHEBI:15378"/>
        <dbReference type="ChEBI" id="CHEBI:30013"/>
        <dbReference type="ChEBI" id="CHEBI:30616"/>
        <dbReference type="ChEBI" id="CHEBI:61977"/>
        <dbReference type="ChEBI" id="CHEBI:456216"/>
        <dbReference type="EC" id="2.7.11.1"/>
    </reaction>
</comment>
<evidence type="ECO:0000256" key="7">
    <source>
        <dbReference type="ARBA" id="ARBA00022741"/>
    </source>
</evidence>
<keyword evidence="6" id="KW-0677">Repeat</keyword>
<keyword evidence="10 15" id="KW-0067">ATP-binding</keyword>
<protein>
    <recommendedName>
        <fullName evidence="2">non-specific serine/threonine protein kinase</fullName>
        <ecNumber evidence="2">2.7.11.1</ecNumber>
    </recommendedName>
</protein>
<keyword evidence="21" id="KW-1185">Reference proteome</keyword>
<keyword evidence="3" id="KW-0723">Serine/threonine-protein kinase</keyword>
<dbReference type="EC" id="2.7.11.1" evidence="2"/>
<evidence type="ECO:0000313" key="20">
    <source>
        <dbReference type="EMBL" id="ETO29983.1"/>
    </source>
</evidence>
<feature type="region of interest" description="Disordered" evidence="18">
    <location>
        <begin position="165"/>
        <end position="209"/>
    </location>
</feature>
<comment type="catalytic activity">
    <reaction evidence="13">
        <text>L-seryl-[protein] + ATP = O-phospho-L-seryl-[protein] + ADP + H(+)</text>
        <dbReference type="Rhea" id="RHEA:17989"/>
        <dbReference type="Rhea" id="RHEA-COMP:9863"/>
        <dbReference type="Rhea" id="RHEA-COMP:11604"/>
        <dbReference type="ChEBI" id="CHEBI:15378"/>
        <dbReference type="ChEBI" id="CHEBI:29999"/>
        <dbReference type="ChEBI" id="CHEBI:30616"/>
        <dbReference type="ChEBI" id="CHEBI:83421"/>
        <dbReference type="ChEBI" id="CHEBI:456216"/>
        <dbReference type="EC" id="2.7.11.1"/>
    </reaction>
</comment>
<keyword evidence="4" id="KW-0808">Transferase</keyword>
<evidence type="ECO:0000256" key="12">
    <source>
        <dbReference type="ARBA" id="ARBA00047899"/>
    </source>
</evidence>
<dbReference type="InterPro" id="IPR017441">
    <property type="entry name" value="Protein_kinase_ATP_BS"/>
</dbReference>
<sequence>MFRLAERTRKIVNELVDEAFLHLDQENTDKLSRAQFCEWVTRNPDAMEVLNTVFAKHVLDDTATVDEKDADTNESATEYAHNENSAHHAAHSLSVGSNAHIVVSPDMATAKKATSSQSYIPTALLPLHERLLEQHEHEADEEYYTVYTCNGCGFKYSTSTLANGCQSGSGSAHMESENNHPHISADAPEHHNSDHQSQDHNTAEHKNAEAASIASAINVTAASTVSDVLILQKDGPNRDIAIKYCMQCGQELEKQTLKSETYEPWKNSLITRSCYKQSVRKCGPLFKIGRKSGMLVERFYVLEDKNLYTFKLCLFVFFESFERRQEDRVACDAFFIHGWFIAPFDDHYAHAKDKSKQYFGIELHPPQNNSDNAALRKYARTKEERDEWVKAFCRAASTGSLDDYYTIGEVLGRGHFSVVHLGVHKKTNKKYAIKVVEKKKVDASQRMCLQNEIAIMKLVKHPYIINMLDVFEDRKMIYMIMALVEHGDLFKRWFSRPGKPKVFPEQVTKIIIYKLLDALQYLHGLGIVHRDLKPENVSTKYNLFIYKCFFLIKLILKKNA</sequence>
<dbReference type="Pfam" id="PF00069">
    <property type="entry name" value="Pkinase"/>
    <property type="match status" value="1"/>
</dbReference>
<evidence type="ECO:0000256" key="13">
    <source>
        <dbReference type="ARBA" id="ARBA00048679"/>
    </source>
</evidence>
<dbReference type="PANTHER" id="PTHR24350">
    <property type="entry name" value="SERINE/THREONINE-PROTEIN KINASE IAL-RELATED"/>
    <property type="match status" value="1"/>
</dbReference>
<dbReference type="AlphaFoldDB" id="X6NVR6"/>
<keyword evidence="9" id="KW-0106">Calcium</keyword>
<comment type="similarity">
    <text evidence="11">Belongs to the protein kinase superfamily. Ser/Thr protein kinase family. CDPK subfamily.</text>
</comment>
<dbReference type="InterPro" id="IPR030616">
    <property type="entry name" value="Aur-like"/>
</dbReference>
<dbReference type="GO" id="GO:0004674">
    <property type="term" value="F:protein serine/threonine kinase activity"/>
    <property type="evidence" value="ECO:0007669"/>
    <property type="project" value="UniProtKB-KW"/>
</dbReference>
<organism evidence="20 21">
    <name type="scientific">Reticulomyxa filosa</name>
    <dbReference type="NCBI Taxonomy" id="46433"/>
    <lineage>
        <taxon>Eukaryota</taxon>
        <taxon>Sar</taxon>
        <taxon>Rhizaria</taxon>
        <taxon>Retaria</taxon>
        <taxon>Foraminifera</taxon>
        <taxon>Monothalamids</taxon>
        <taxon>Reticulomyxidae</taxon>
        <taxon>Reticulomyxa</taxon>
    </lineage>
</organism>
<keyword evidence="8 20" id="KW-0418">Kinase</keyword>
<comment type="cofactor">
    <cofactor evidence="1">
        <name>Mg(2+)</name>
        <dbReference type="ChEBI" id="CHEBI:18420"/>
    </cofactor>
</comment>
<evidence type="ECO:0000256" key="1">
    <source>
        <dbReference type="ARBA" id="ARBA00001946"/>
    </source>
</evidence>
<feature type="domain" description="Protein kinase" evidence="19">
    <location>
        <begin position="405"/>
        <end position="560"/>
    </location>
</feature>
<dbReference type="PROSITE" id="PS00107">
    <property type="entry name" value="PROTEIN_KINASE_ATP"/>
    <property type="match status" value="1"/>
</dbReference>
<feature type="active site" description="Proton acceptor" evidence="14">
    <location>
        <position position="531"/>
    </location>
</feature>
<evidence type="ECO:0000256" key="3">
    <source>
        <dbReference type="ARBA" id="ARBA00022527"/>
    </source>
</evidence>
<evidence type="ECO:0000256" key="14">
    <source>
        <dbReference type="PIRSR" id="PIRSR630616-1"/>
    </source>
</evidence>
<dbReference type="PROSITE" id="PS50011">
    <property type="entry name" value="PROTEIN_KINASE_DOM"/>
    <property type="match status" value="1"/>
</dbReference>
<evidence type="ECO:0000256" key="18">
    <source>
        <dbReference type="SAM" id="MobiDB-lite"/>
    </source>
</evidence>
<evidence type="ECO:0000256" key="16">
    <source>
        <dbReference type="PIRSR" id="PIRSR630616-3"/>
    </source>
</evidence>
<reference evidence="20 21" key="1">
    <citation type="journal article" date="2013" name="Curr. Biol.">
        <title>The Genome of the Foraminiferan Reticulomyxa filosa.</title>
        <authorList>
            <person name="Glockner G."/>
            <person name="Hulsmann N."/>
            <person name="Schleicher M."/>
            <person name="Noegel A.A."/>
            <person name="Eichinger L."/>
            <person name="Gallinger C."/>
            <person name="Pawlowski J."/>
            <person name="Sierra R."/>
            <person name="Euteneuer U."/>
            <person name="Pillet L."/>
            <person name="Moustafa A."/>
            <person name="Platzer M."/>
            <person name="Groth M."/>
            <person name="Szafranski K."/>
            <person name="Schliwa M."/>
        </authorList>
    </citation>
    <scope>NUCLEOTIDE SEQUENCE [LARGE SCALE GENOMIC DNA]</scope>
</reference>
<feature type="cross-link" description="Glycyl lysine isopeptide (Lys-Gly) (interchain with G-Cter in SUMO2)" evidence="16">
    <location>
        <position position="533"/>
    </location>
</feature>
<dbReference type="GO" id="GO:0046872">
    <property type="term" value="F:metal ion binding"/>
    <property type="evidence" value="ECO:0007669"/>
    <property type="project" value="UniProtKB-KW"/>
</dbReference>
<feature type="binding site" evidence="15 17">
    <location>
        <position position="434"/>
    </location>
    <ligand>
        <name>ATP</name>
        <dbReference type="ChEBI" id="CHEBI:30616"/>
    </ligand>
</feature>
<dbReference type="FunFam" id="3.30.200.20:FF:000315">
    <property type="entry name" value="Calcium-dependent protein kinase 3"/>
    <property type="match status" value="1"/>
</dbReference>
<dbReference type="SUPFAM" id="SSF50729">
    <property type="entry name" value="PH domain-like"/>
    <property type="match status" value="1"/>
</dbReference>
<keyword evidence="7 15" id="KW-0547">Nucleotide-binding</keyword>
<dbReference type="InterPro" id="IPR011993">
    <property type="entry name" value="PH-like_dom_sf"/>
</dbReference>
<evidence type="ECO:0000256" key="9">
    <source>
        <dbReference type="ARBA" id="ARBA00022837"/>
    </source>
</evidence>